<evidence type="ECO:0000313" key="1">
    <source>
        <dbReference type="Proteomes" id="UP000093561"/>
    </source>
</evidence>
<accession>A0AAF5Q150</accession>
<dbReference type="Proteomes" id="UP000093561">
    <property type="component" value="Unassembled WGS sequence"/>
</dbReference>
<name>A0AAF5Q150_WUCBA</name>
<reference evidence="1" key="1">
    <citation type="submission" date="2015-03" db="EMBL/GenBank/DDBJ databases">
        <title>Wuchereria bancrofti Genome Sequencing Papua New Guinea Strain.</title>
        <authorList>
            <person name="Small S.T."/>
            <person name="Serre D."/>
            <person name="Zimmerman P.A."/>
        </authorList>
    </citation>
    <scope>NUCLEOTIDE SEQUENCE [LARGE SCALE GENOMIC DNA]</scope>
    <source>
        <strain evidence="1">pt0022</strain>
    </source>
</reference>
<sequence length="120" mass="12973">MDQSRSSTIDNRHGYSEQLVGEYKRCTTEDVLIGRLLRAICKLLPHFPDLFIGVIISFSHFRNKQKPLIDLTHGCTGTGTDTGTESLRSDCVVSGTNLNGKDGGDCLKSSIGANALGDSK</sequence>
<dbReference type="AlphaFoldDB" id="A0AAF5Q150"/>
<dbReference type="WBParaSite" id="mrna-Wban_08301">
    <property type="protein sequence ID" value="mrna-Wban_08301"/>
    <property type="gene ID" value="Wban_08301"/>
</dbReference>
<reference evidence="2" key="3">
    <citation type="submission" date="2024-02" db="UniProtKB">
        <authorList>
            <consortium name="WormBaseParasite"/>
        </authorList>
    </citation>
    <scope>IDENTIFICATION</scope>
    <source>
        <strain evidence="2">pt0022</strain>
    </source>
</reference>
<reference evidence="1" key="2">
    <citation type="journal article" date="2016" name="Mol. Ecol.">
        <title>Population genomics of the filarial nematode parasite Wuchereria bancrofti from mosquitoes.</title>
        <authorList>
            <person name="Small S.T."/>
            <person name="Reimer L.J."/>
            <person name="Tisch D.J."/>
            <person name="King C.L."/>
            <person name="Christensen B.M."/>
            <person name="Siba P.M."/>
            <person name="Kazura J.W."/>
            <person name="Serre D."/>
            <person name="Zimmerman P.A."/>
        </authorList>
    </citation>
    <scope>NUCLEOTIDE SEQUENCE</scope>
    <source>
        <strain evidence="1">pt0022</strain>
    </source>
</reference>
<evidence type="ECO:0000313" key="2">
    <source>
        <dbReference type="WBParaSite" id="mrna-Wban_08301"/>
    </source>
</evidence>
<organism evidence="1 2">
    <name type="scientific">Wuchereria bancrofti</name>
    <dbReference type="NCBI Taxonomy" id="6293"/>
    <lineage>
        <taxon>Eukaryota</taxon>
        <taxon>Metazoa</taxon>
        <taxon>Ecdysozoa</taxon>
        <taxon>Nematoda</taxon>
        <taxon>Chromadorea</taxon>
        <taxon>Rhabditida</taxon>
        <taxon>Spirurina</taxon>
        <taxon>Spiruromorpha</taxon>
        <taxon>Filarioidea</taxon>
        <taxon>Onchocercidae</taxon>
        <taxon>Wuchereria</taxon>
    </lineage>
</organism>
<proteinExistence type="predicted"/>
<protein>
    <submittedName>
        <fullName evidence="2">Uncharacterized protein</fullName>
    </submittedName>
</protein>